<gene>
    <name evidence="2" type="ORF">LX83_000928</name>
</gene>
<accession>A0AAE3GA72</accession>
<protein>
    <submittedName>
        <fullName evidence="2">A-factor biosynthesis hotdog domain-containing protein</fullName>
    </submittedName>
</protein>
<dbReference type="RefSeq" id="WP_253767406.1">
    <property type="nucleotide sequence ID" value="NZ_JAMTCK010000002.1"/>
</dbReference>
<organism evidence="2 3">
    <name type="scientific">Goodfellowiella coeruleoviolacea</name>
    <dbReference type="NCBI Taxonomy" id="334858"/>
    <lineage>
        <taxon>Bacteria</taxon>
        <taxon>Bacillati</taxon>
        <taxon>Actinomycetota</taxon>
        <taxon>Actinomycetes</taxon>
        <taxon>Pseudonocardiales</taxon>
        <taxon>Pseudonocardiaceae</taxon>
        <taxon>Goodfellowiella</taxon>
    </lineage>
</organism>
<dbReference type="InterPro" id="IPR005509">
    <property type="entry name" value="AfsA_hotdog_dom"/>
</dbReference>
<feature type="domain" description="A-factor biosynthesis hotdog" evidence="1">
    <location>
        <begin position="27"/>
        <end position="162"/>
    </location>
</feature>
<dbReference type="Proteomes" id="UP001206128">
    <property type="component" value="Unassembled WGS sequence"/>
</dbReference>
<name>A0AAE3GA72_9PSEU</name>
<proteinExistence type="predicted"/>
<dbReference type="Pfam" id="PF03756">
    <property type="entry name" value="AfsA"/>
    <property type="match status" value="2"/>
</dbReference>
<evidence type="ECO:0000313" key="2">
    <source>
        <dbReference type="EMBL" id="MCP2164088.1"/>
    </source>
</evidence>
<feature type="domain" description="A-factor biosynthesis hotdog" evidence="1">
    <location>
        <begin position="202"/>
        <end position="327"/>
    </location>
</feature>
<sequence>MTVSIESVDRLEQVAGLSFLRTVDRTLVHRSAVAEVFVTDMCRIADYQYVAGAQLPLTHGYYNDHVQSTALFDPLLLAEASRQAGICGAHLCGVPRQTAILVNTFSLELANLDALAVGRAPGRLRIDCAFQPLRVRAGKLRRGMVEQQLYVADRRVGQHRMEVQFLSHTEHDALRHAQRGSAAPSTADLADVPHLRQVAPHLVGRAHPLNVVLADPVEVDGQLRALVRPRLGNRAIFDHDYDHLPAMSLAEAARQLALMSVDDGTGAVAARTHLGSVGGDFLRFAELDEPVFAATPRTPAGAPERVAARTVTFTQSGAEIARITLTLVPSSLIGALDD</sequence>
<evidence type="ECO:0000313" key="3">
    <source>
        <dbReference type="Proteomes" id="UP001206128"/>
    </source>
</evidence>
<evidence type="ECO:0000259" key="1">
    <source>
        <dbReference type="Pfam" id="PF03756"/>
    </source>
</evidence>
<dbReference type="EMBL" id="JAMTCK010000002">
    <property type="protein sequence ID" value="MCP2164088.1"/>
    <property type="molecule type" value="Genomic_DNA"/>
</dbReference>
<comment type="caution">
    <text evidence="2">The sequence shown here is derived from an EMBL/GenBank/DDBJ whole genome shotgun (WGS) entry which is preliminary data.</text>
</comment>
<keyword evidence="3" id="KW-1185">Reference proteome</keyword>
<dbReference type="AlphaFoldDB" id="A0AAE3GA72"/>
<reference evidence="2" key="1">
    <citation type="submission" date="2022-06" db="EMBL/GenBank/DDBJ databases">
        <title>Genomic Encyclopedia of Archaeal and Bacterial Type Strains, Phase II (KMG-II): from individual species to whole genera.</title>
        <authorList>
            <person name="Goeker M."/>
        </authorList>
    </citation>
    <scope>NUCLEOTIDE SEQUENCE</scope>
    <source>
        <strain evidence="2">DSM 43935</strain>
    </source>
</reference>